<evidence type="ECO:0000313" key="1">
    <source>
        <dbReference type="EMBL" id="KAJ9054376.1"/>
    </source>
</evidence>
<evidence type="ECO:0000313" key="2">
    <source>
        <dbReference type="Proteomes" id="UP001165960"/>
    </source>
</evidence>
<sequence>MSSDTCREDQLNPCDPLESSADLSKFISEVNPDACKDLSKSNVGLAPPLNLLTVCIDNGSDLSSNGIRGNRIASTDISSTEDNHIASLRLGGPSAPKAVLQDDLKELENLYSQTKGLGGFSTGASLFKAAKPTYTATSTENIEDELENIFRGRAANPKTSLFQTASSAAGALSGVNSFSTPYSKTNRCFKAPEKRRREDSGEEAEDASLGNHEVKRGYGGSAIVSTPRSKNDLPASLHESLAQECVPSQFEASNYELLHKRQRAELETPSIPESIFIKPSNLAAPRATKPSSILSLKMSNIKRSVVAAPFQSPMRRKPIATDSVKAPTHTNQAQTQNPITRMPKNLLTVLYESCGELPVTRPASVLAKKLNRITILTASQVRFKETEWGLKEAKAEFLKQGADEAWISNHYAQIVWKLACLIKSYSACQSRWSALQVRKELSHRLKEEKQMKRSSVIKAIVEQELKPCFYFVAVVSRVAKEGFFISDGWYEAKCTIDAPLQRALAAQRIFVGQKLGICGAELKSPGPMPVLEGLLEASLSLSSNGVRRARWDARLGSRPAPFFPVQISNIHADGGVIPFVEATVVRKYPLKFLTKTDDGNVVRSYDEELAYRESNSMSDFESTPFFSIRLIDGGAREAILTVWRACLTRYQSLTEGKRYQFFNLAPSSSQKDKTALEVVSTNNTSWTDSVQAGHVLPSRNALLISQLAALPDSTEVDLIVGYLGAALNGFTFIDSSCRLLVIRPPPSQKNTFVKLKVGCIIGLENFKVAGYFSKFDLQALDFGYNSVVRSDAAFEFQQSSLRLYLDENQSSIDKLLEDAIELTQTGHAPSTSEDTIEVSGKFTEWKWVGDIVYSTFVSLDGTSHRLKLPPSQWKSVLALTLRGPSLDRFKVNLRQGQFVDPTRFPSNIRALYIKQHESVLKCNAYQIVSAVMTRRPYSPPFNAVWQREFHNMTAYFSKRSRLYRFKVTFDPRSPSGDPCQVTQISALDAYHETPSSSQI</sequence>
<proteinExistence type="predicted"/>
<name>A0ACC2RW92_9FUNG</name>
<gene>
    <name evidence="1" type="ORF">DSO57_1015380</name>
</gene>
<keyword evidence="2" id="KW-1185">Reference proteome</keyword>
<dbReference type="EMBL" id="QTSX02006450">
    <property type="protein sequence ID" value="KAJ9054376.1"/>
    <property type="molecule type" value="Genomic_DNA"/>
</dbReference>
<protein>
    <submittedName>
        <fullName evidence="1">Uncharacterized protein</fullName>
    </submittedName>
</protein>
<dbReference type="Proteomes" id="UP001165960">
    <property type="component" value="Unassembled WGS sequence"/>
</dbReference>
<reference evidence="1" key="1">
    <citation type="submission" date="2022-04" db="EMBL/GenBank/DDBJ databases">
        <title>Genome of the entomopathogenic fungus Entomophthora muscae.</title>
        <authorList>
            <person name="Elya C."/>
            <person name="Lovett B.R."/>
            <person name="Lee E."/>
            <person name="Macias A.M."/>
            <person name="Hajek A.E."/>
            <person name="De Bivort B.L."/>
            <person name="Kasson M.T."/>
            <person name="De Fine Licht H.H."/>
            <person name="Stajich J.E."/>
        </authorList>
    </citation>
    <scope>NUCLEOTIDE SEQUENCE</scope>
    <source>
        <strain evidence="1">Berkeley</strain>
    </source>
</reference>
<organism evidence="1 2">
    <name type="scientific">Entomophthora muscae</name>
    <dbReference type="NCBI Taxonomy" id="34485"/>
    <lineage>
        <taxon>Eukaryota</taxon>
        <taxon>Fungi</taxon>
        <taxon>Fungi incertae sedis</taxon>
        <taxon>Zoopagomycota</taxon>
        <taxon>Entomophthoromycotina</taxon>
        <taxon>Entomophthoromycetes</taxon>
        <taxon>Entomophthorales</taxon>
        <taxon>Entomophthoraceae</taxon>
        <taxon>Entomophthora</taxon>
    </lineage>
</organism>
<comment type="caution">
    <text evidence="1">The sequence shown here is derived from an EMBL/GenBank/DDBJ whole genome shotgun (WGS) entry which is preliminary data.</text>
</comment>
<accession>A0ACC2RW92</accession>